<keyword evidence="2" id="KW-1185">Reference proteome</keyword>
<sequence>MAAAKQTEPKRRSEFRNGMTYDRLRLTMSLRGVKDLVAMLAVTSTRMSEGSPAMFMPKSAKLAFAVVLCLLEASPTAKQARVSIANCRKVVGGGKEVGLWSLDGPGI</sequence>
<comment type="caution">
    <text evidence="1">The sequence shown here is derived from an EMBL/GenBank/DDBJ whole genome shotgun (WGS) entry which is preliminary data.</text>
</comment>
<dbReference type="AlphaFoldDB" id="A0A811QJ45"/>
<reference evidence="1" key="1">
    <citation type="submission" date="2020-10" db="EMBL/GenBank/DDBJ databases">
        <authorList>
            <person name="Han B."/>
            <person name="Lu T."/>
            <person name="Zhao Q."/>
            <person name="Huang X."/>
            <person name="Zhao Y."/>
        </authorList>
    </citation>
    <scope>NUCLEOTIDE SEQUENCE</scope>
</reference>
<protein>
    <submittedName>
        <fullName evidence="1">Uncharacterized protein</fullName>
    </submittedName>
</protein>
<dbReference type="EMBL" id="CAJGYO010000010">
    <property type="protein sequence ID" value="CAD6256108.1"/>
    <property type="molecule type" value="Genomic_DNA"/>
</dbReference>
<proteinExistence type="predicted"/>
<organism evidence="1 2">
    <name type="scientific">Miscanthus lutarioriparius</name>
    <dbReference type="NCBI Taxonomy" id="422564"/>
    <lineage>
        <taxon>Eukaryota</taxon>
        <taxon>Viridiplantae</taxon>
        <taxon>Streptophyta</taxon>
        <taxon>Embryophyta</taxon>
        <taxon>Tracheophyta</taxon>
        <taxon>Spermatophyta</taxon>
        <taxon>Magnoliopsida</taxon>
        <taxon>Liliopsida</taxon>
        <taxon>Poales</taxon>
        <taxon>Poaceae</taxon>
        <taxon>PACMAD clade</taxon>
        <taxon>Panicoideae</taxon>
        <taxon>Andropogonodae</taxon>
        <taxon>Andropogoneae</taxon>
        <taxon>Saccharinae</taxon>
        <taxon>Miscanthus</taxon>
    </lineage>
</organism>
<name>A0A811QJ45_9POAL</name>
<accession>A0A811QJ45</accession>
<dbReference type="Proteomes" id="UP000604825">
    <property type="component" value="Unassembled WGS sequence"/>
</dbReference>
<gene>
    <name evidence="1" type="ORF">NCGR_LOCUS39628</name>
</gene>
<evidence type="ECO:0000313" key="1">
    <source>
        <dbReference type="EMBL" id="CAD6256108.1"/>
    </source>
</evidence>
<evidence type="ECO:0000313" key="2">
    <source>
        <dbReference type="Proteomes" id="UP000604825"/>
    </source>
</evidence>